<evidence type="ECO:0008006" key="4">
    <source>
        <dbReference type="Google" id="ProtNLM"/>
    </source>
</evidence>
<reference evidence="2 3" key="1">
    <citation type="submission" date="2022-08" db="EMBL/GenBank/DDBJ databases">
        <title>Polyphasic taxonomy analysis of Qipengyuania sp.RS5-5.</title>
        <authorList>
            <person name="Xamxidin M."/>
            <person name="Wu M."/>
        </authorList>
    </citation>
    <scope>NUCLEOTIDE SEQUENCE [LARGE SCALE GENOMIC DNA]</scope>
    <source>
        <strain evidence="2 3">RS5-5</strain>
    </source>
</reference>
<feature type="region of interest" description="Disordered" evidence="1">
    <location>
        <begin position="1"/>
        <end position="33"/>
    </location>
</feature>
<accession>A0ABT1XUF9</accession>
<name>A0ABT1XUF9_9SPHN</name>
<dbReference type="RefSeq" id="WP_257597196.1">
    <property type="nucleotide sequence ID" value="NZ_JANKHH010000010.1"/>
</dbReference>
<evidence type="ECO:0000313" key="2">
    <source>
        <dbReference type="EMBL" id="MCR2835299.1"/>
    </source>
</evidence>
<sequence>MNEREQSIRNWAESLKPTEAPTEEEENKSQTDALDVIDQERDALKRPEVREKVSKQIERGSIGQKLKKLNGYRCQLCEVLGHDPISFVKANGEPYVEAHHVTPVSELQLGSGPIKSLARGMVG</sequence>
<gene>
    <name evidence="2" type="ORF">NSO95_15245</name>
</gene>
<evidence type="ECO:0000256" key="1">
    <source>
        <dbReference type="SAM" id="MobiDB-lite"/>
    </source>
</evidence>
<evidence type="ECO:0000313" key="3">
    <source>
        <dbReference type="Proteomes" id="UP001206067"/>
    </source>
</evidence>
<comment type="caution">
    <text evidence="2">The sequence shown here is derived from an EMBL/GenBank/DDBJ whole genome shotgun (WGS) entry which is preliminary data.</text>
</comment>
<keyword evidence="3" id="KW-1185">Reference proteome</keyword>
<dbReference type="EMBL" id="JANKHH010000010">
    <property type="protein sequence ID" value="MCR2835299.1"/>
    <property type="molecule type" value="Genomic_DNA"/>
</dbReference>
<proteinExistence type="predicted"/>
<protein>
    <recommendedName>
        <fullName evidence="4">HNH endonuclease</fullName>
    </recommendedName>
</protein>
<organism evidence="2 3">
    <name type="scientific">Parerythrobacter lacustris</name>
    <dbReference type="NCBI Taxonomy" id="2969984"/>
    <lineage>
        <taxon>Bacteria</taxon>
        <taxon>Pseudomonadati</taxon>
        <taxon>Pseudomonadota</taxon>
        <taxon>Alphaproteobacteria</taxon>
        <taxon>Sphingomonadales</taxon>
        <taxon>Erythrobacteraceae</taxon>
        <taxon>Parerythrobacter</taxon>
    </lineage>
</organism>
<dbReference type="Proteomes" id="UP001206067">
    <property type="component" value="Unassembled WGS sequence"/>
</dbReference>